<dbReference type="EMBL" id="CCKQ01006982">
    <property type="protein sequence ID" value="CDW78316.1"/>
    <property type="molecule type" value="Genomic_DNA"/>
</dbReference>
<dbReference type="InterPro" id="IPR005124">
    <property type="entry name" value="V-ATPase_G"/>
</dbReference>
<evidence type="ECO:0000256" key="1">
    <source>
        <dbReference type="ARBA" id="ARBA00010066"/>
    </source>
</evidence>
<sequence>MEGSVKNLLDAEKESQQIIEQAVKDKAKKVTEARLYAEQEINKLRKEYEERFQVQAQQKQLENLELTQYDEKAQKDIELIKQDFETNKRQVIKMLLDQILVVDLAVPKVVQQKFD</sequence>
<keyword evidence="6" id="KW-1185">Reference proteome</keyword>
<keyword evidence="3" id="KW-0375">Hydrogen ion transport</keyword>
<protein>
    <submittedName>
        <fullName evidence="5">Vacuolar atp synthase subunit</fullName>
    </submittedName>
</protein>
<dbReference type="AlphaFoldDB" id="A0A078A8W2"/>
<gene>
    <name evidence="5" type="primary">Contig14775.g15743</name>
    <name evidence="5" type="ORF">STYLEM_7292</name>
</gene>
<dbReference type="OMA" id="GRWECES"/>
<dbReference type="Proteomes" id="UP000039865">
    <property type="component" value="Unassembled WGS sequence"/>
</dbReference>
<comment type="similarity">
    <text evidence="1">Belongs to the V-ATPase G subunit family.</text>
</comment>
<dbReference type="InParanoid" id="A0A078A8W2"/>
<dbReference type="GO" id="GO:0000221">
    <property type="term" value="C:vacuolar proton-transporting V-type ATPase, V1 domain"/>
    <property type="evidence" value="ECO:0007669"/>
    <property type="project" value="TreeGrafter"/>
</dbReference>
<dbReference type="FunCoup" id="A0A078A8W2">
    <property type="interactions" value="48"/>
</dbReference>
<reference evidence="5 6" key="1">
    <citation type="submission" date="2014-06" db="EMBL/GenBank/DDBJ databases">
        <authorList>
            <person name="Swart Estienne"/>
        </authorList>
    </citation>
    <scope>NUCLEOTIDE SEQUENCE [LARGE SCALE GENOMIC DNA]</scope>
    <source>
        <strain evidence="5 6">130c</strain>
    </source>
</reference>
<dbReference type="OrthoDB" id="250802at2759"/>
<dbReference type="GO" id="GO:0016887">
    <property type="term" value="F:ATP hydrolysis activity"/>
    <property type="evidence" value="ECO:0007669"/>
    <property type="project" value="TreeGrafter"/>
</dbReference>
<dbReference type="Gene3D" id="1.20.5.2950">
    <property type="match status" value="1"/>
</dbReference>
<evidence type="ECO:0000256" key="3">
    <source>
        <dbReference type="ARBA" id="ARBA00022781"/>
    </source>
</evidence>
<evidence type="ECO:0000256" key="4">
    <source>
        <dbReference type="ARBA" id="ARBA00023065"/>
    </source>
</evidence>
<evidence type="ECO:0000313" key="6">
    <source>
        <dbReference type="Proteomes" id="UP000039865"/>
    </source>
</evidence>
<keyword evidence="4" id="KW-0406">Ion transport</keyword>
<dbReference type="PANTHER" id="PTHR12713:SF11">
    <property type="entry name" value="V-TYPE PROTON ATPASE SUBUNIT G"/>
    <property type="match status" value="1"/>
</dbReference>
<dbReference type="PANTHER" id="PTHR12713">
    <property type="entry name" value="VACUOLAR ATP SYNTHASE SUBUNIT G"/>
    <property type="match status" value="1"/>
</dbReference>
<evidence type="ECO:0000256" key="2">
    <source>
        <dbReference type="ARBA" id="ARBA00022448"/>
    </source>
</evidence>
<organism evidence="5 6">
    <name type="scientific">Stylonychia lemnae</name>
    <name type="common">Ciliate</name>
    <dbReference type="NCBI Taxonomy" id="5949"/>
    <lineage>
        <taxon>Eukaryota</taxon>
        <taxon>Sar</taxon>
        <taxon>Alveolata</taxon>
        <taxon>Ciliophora</taxon>
        <taxon>Intramacronucleata</taxon>
        <taxon>Spirotrichea</taxon>
        <taxon>Stichotrichia</taxon>
        <taxon>Sporadotrichida</taxon>
        <taxon>Oxytrichidae</taxon>
        <taxon>Stylonychinae</taxon>
        <taxon>Stylonychia</taxon>
    </lineage>
</organism>
<proteinExistence type="inferred from homology"/>
<evidence type="ECO:0000313" key="5">
    <source>
        <dbReference type="EMBL" id="CDW78316.1"/>
    </source>
</evidence>
<name>A0A078A8W2_STYLE</name>
<dbReference type="GO" id="GO:0046961">
    <property type="term" value="F:proton-transporting ATPase activity, rotational mechanism"/>
    <property type="evidence" value="ECO:0007669"/>
    <property type="project" value="InterPro"/>
</dbReference>
<dbReference type="Pfam" id="PF03179">
    <property type="entry name" value="V-ATPase_G"/>
    <property type="match status" value="1"/>
</dbReference>
<keyword evidence="2" id="KW-0813">Transport</keyword>
<accession>A0A078A8W2</accession>